<feature type="transmembrane region" description="Helical" evidence="4">
    <location>
        <begin position="20"/>
        <end position="38"/>
    </location>
</feature>
<gene>
    <name evidence="6" type="ORF">N5A92_01550</name>
</gene>
<dbReference type="CDD" id="cd17477">
    <property type="entry name" value="MFS_YcaD_like"/>
    <property type="match status" value="1"/>
</dbReference>
<keyword evidence="3 4" id="KW-0472">Membrane</keyword>
<evidence type="ECO:0000256" key="3">
    <source>
        <dbReference type="ARBA" id="ARBA00023136"/>
    </source>
</evidence>
<keyword evidence="1 4" id="KW-0812">Transmembrane</keyword>
<dbReference type="InterPro" id="IPR020846">
    <property type="entry name" value="MFS_dom"/>
</dbReference>
<sequence>MLDSTTASKGTGIGRPGVHIAPVATLLASVGLLVLGNGLQGTLLVVRAGQEGFRSETIGLMMSAYFAGYALGSVVLPRVVSSAGHIRAFAGFASIASATALLHLLLLDAWAWSVLRAVTGFAYAGMILVTESWLNAHAVTSTRGRLLSIYGMITMGIWALGQGLLNVAPPEGVVLFLIVSILISLALVPITLLPSRPPTVPHQVGFDLSRLFAMSPLGTLGAFLSGLALSAFWGMGPNFAQEVGLDTAGISAFMAAVLFGALFLQWPLGWLSDRYPRRLVIAFSALAAALAGIGFVFIADAGLPALLSLGFVFGGFGIPLYTLVVAHANDRLKADEMLAAARGLLLLNGLGAAFGPFVAGLSMRLLGPTGLFVYAAILLTILALAAFLRRLHGPEEEAVSSPLPCTPQIAMTLDTRGHEPRAERA</sequence>
<comment type="caution">
    <text evidence="6">The sequence shown here is derived from an EMBL/GenBank/DDBJ whole genome shotgun (WGS) entry which is preliminary data.</text>
</comment>
<organism evidence="6 7">
    <name type="scientific">Chelativorans salis</name>
    <dbReference type="NCBI Taxonomy" id="2978478"/>
    <lineage>
        <taxon>Bacteria</taxon>
        <taxon>Pseudomonadati</taxon>
        <taxon>Pseudomonadota</taxon>
        <taxon>Alphaproteobacteria</taxon>
        <taxon>Hyphomicrobiales</taxon>
        <taxon>Phyllobacteriaceae</taxon>
        <taxon>Chelativorans</taxon>
    </lineage>
</organism>
<feature type="transmembrane region" description="Helical" evidence="4">
    <location>
        <begin position="173"/>
        <end position="193"/>
    </location>
</feature>
<dbReference type="PANTHER" id="PTHR23521">
    <property type="entry name" value="TRANSPORTER MFS SUPERFAMILY"/>
    <property type="match status" value="1"/>
</dbReference>
<dbReference type="EMBL" id="JAOCZP010000001">
    <property type="protein sequence ID" value="MCT7373733.1"/>
    <property type="molecule type" value="Genomic_DNA"/>
</dbReference>
<reference evidence="6 7" key="1">
    <citation type="submission" date="2022-09" db="EMBL/GenBank/DDBJ databases">
        <title>Chelativorans salina sp. nov., a novel slightly halophilic bacterium isolated from a saline lake sediment enrichment.</title>
        <authorList>
            <person name="Gao L."/>
            <person name="Fang B.-Z."/>
            <person name="Li W.-J."/>
        </authorList>
    </citation>
    <scope>NUCLEOTIDE SEQUENCE [LARGE SCALE GENOMIC DNA]</scope>
    <source>
        <strain evidence="6 7">EGI FJ00035</strain>
    </source>
</reference>
<keyword evidence="7" id="KW-1185">Reference proteome</keyword>
<protein>
    <submittedName>
        <fullName evidence="6">MFS transporter</fullName>
    </submittedName>
</protein>
<feature type="transmembrane region" description="Helical" evidence="4">
    <location>
        <begin position="88"/>
        <end position="107"/>
    </location>
</feature>
<evidence type="ECO:0000256" key="1">
    <source>
        <dbReference type="ARBA" id="ARBA00022692"/>
    </source>
</evidence>
<feature type="transmembrane region" description="Helical" evidence="4">
    <location>
        <begin position="371"/>
        <end position="388"/>
    </location>
</feature>
<dbReference type="InterPro" id="IPR011701">
    <property type="entry name" value="MFS"/>
</dbReference>
<dbReference type="PANTHER" id="PTHR23521:SF3">
    <property type="entry name" value="MFS TRANSPORTER"/>
    <property type="match status" value="1"/>
</dbReference>
<evidence type="ECO:0000313" key="6">
    <source>
        <dbReference type="EMBL" id="MCT7373733.1"/>
    </source>
</evidence>
<feature type="transmembrane region" description="Helical" evidence="4">
    <location>
        <begin position="338"/>
        <end position="359"/>
    </location>
</feature>
<dbReference type="RefSeq" id="WP_260900059.1">
    <property type="nucleotide sequence ID" value="NZ_JAOCZP010000001.1"/>
</dbReference>
<feature type="transmembrane region" description="Helical" evidence="4">
    <location>
        <begin position="113"/>
        <end position="134"/>
    </location>
</feature>
<dbReference type="SUPFAM" id="SSF103473">
    <property type="entry name" value="MFS general substrate transporter"/>
    <property type="match status" value="1"/>
</dbReference>
<dbReference type="Pfam" id="PF07690">
    <property type="entry name" value="MFS_1"/>
    <property type="match status" value="2"/>
</dbReference>
<dbReference type="InterPro" id="IPR036259">
    <property type="entry name" value="MFS_trans_sf"/>
</dbReference>
<dbReference type="PROSITE" id="PS50850">
    <property type="entry name" value="MFS"/>
    <property type="match status" value="1"/>
</dbReference>
<feature type="transmembrane region" description="Helical" evidence="4">
    <location>
        <begin position="214"/>
        <end position="235"/>
    </location>
</feature>
<dbReference type="Gene3D" id="1.20.1250.20">
    <property type="entry name" value="MFS general substrate transporter like domains"/>
    <property type="match status" value="2"/>
</dbReference>
<name>A0ABT2LH32_9HYPH</name>
<feature type="transmembrane region" description="Helical" evidence="4">
    <location>
        <begin position="58"/>
        <end position="76"/>
    </location>
</feature>
<feature type="transmembrane region" description="Helical" evidence="4">
    <location>
        <begin position="279"/>
        <end position="299"/>
    </location>
</feature>
<keyword evidence="2 4" id="KW-1133">Transmembrane helix</keyword>
<feature type="transmembrane region" description="Helical" evidence="4">
    <location>
        <begin position="305"/>
        <end position="326"/>
    </location>
</feature>
<evidence type="ECO:0000313" key="7">
    <source>
        <dbReference type="Proteomes" id="UP001320831"/>
    </source>
</evidence>
<evidence type="ECO:0000256" key="4">
    <source>
        <dbReference type="SAM" id="Phobius"/>
    </source>
</evidence>
<dbReference type="Proteomes" id="UP001320831">
    <property type="component" value="Unassembled WGS sequence"/>
</dbReference>
<feature type="transmembrane region" description="Helical" evidence="4">
    <location>
        <begin position="247"/>
        <end position="267"/>
    </location>
</feature>
<accession>A0ABT2LH32</accession>
<feature type="domain" description="Major facilitator superfamily (MFS) profile" evidence="5">
    <location>
        <begin position="214"/>
        <end position="425"/>
    </location>
</feature>
<dbReference type="InterPro" id="IPR047200">
    <property type="entry name" value="MFS_YcaD-like"/>
</dbReference>
<feature type="transmembrane region" description="Helical" evidence="4">
    <location>
        <begin position="146"/>
        <end position="167"/>
    </location>
</feature>
<evidence type="ECO:0000259" key="5">
    <source>
        <dbReference type="PROSITE" id="PS50850"/>
    </source>
</evidence>
<evidence type="ECO:0000256" key="2">
    <source>
        <dbReference type="ARBA" id="ARBA00022989"/>
    </source>
</evidence>
<proteinExistence type="predicted"/>